<dbReference type="RefSeq" id="WP_121169422.1">
    <property type="nucleotide sequence ID" value="NZ_RBIE01000001.1"/>
</dbReference>
<dbReference type="OrthoDB" id="9785549at2"/>
<sequence>MVRYPAVAGQFYPGSPAELRAYLESFCRRDLPKVKAKAVVVPHAGYIYSGKVAGETYSRVEIPSVNVVMGPNHTGLGKPASVYPSGVWLTPLGEVPVNEEIASELVTREPYEPDTTAHIYEHSLEVQIPFLQHCSGYREDLSIVPIVFQHIPYSECVRAGEALAEVLAGREDSLIVVSTDFSHYVSQEVAQKLDSLAIDAILNLDPEELYRRVHSYNITMCGVIPATVALVAVRALGATGAELVMYRTSGDVTGDYQQVVGYGGIIIY</sequence>
<comment type="similarity">
    <text evidence="1 2">Belongs to the MEMO1 family.</text>
</comment>
<dbReference type="EMBL" id="RBIE01000001">
    <property type="protein sequence ID" value="RKQ63224.1"/>
    <property type="molecule type" value="Genomic_DNA"/>
</dbReference>
<dbReference type="CDD" id="cd07361">
    <property type="entry name" value="MEMO_like"/>
    <property type="match status" value="1"/>
</dbReference>
<dbReference type="Pfam" id="PF01875">
    <property type="entry name" value="Memo"/>
    <property type="match status" value="1"/>
</dbReference>
<evidence type="ECO:0000313" key="4">
    <source>
        <dbReference type="Proteomes" id="UP000280881"/>
    </source>
</evidence>
<proteinExistence type="inferred from homology"/>
<protein>
    <recommendedName>
        <fullName evidence="2">MEMO1 family protein C7457_0087</fullName>
    </recommendedName>
</protein>
<accession>A0A420W7E8</accession>
<comment type="caution">
    <text evidence="3">The sequence shown here is derived from an EMBL/GenBank/DDBJ whole genome shotgun (WGS) entry which is preliminary data.</text>
</comment>
<dbReference type="PANTHER" id="PTHR11060">
    <property type="entry name" value="PROTEIN MEMO1"/>
    <property type="match status" value="1"/>
</dbReference>
<name>A0A420W7E8_9BACT</name>
<dbReference type="NCBIfam" id="TIGR04336">
    <property type="entry name" value="AmmeMemoSam_B"/>
    <property type="match status" value="1"/>
</dbReference>
<evidence type="ECO:0000256" key="2">
    <source>
        <dbReference type="HAMAP-Rule" id="MF_00055"/>
    </source>
</evidence>
<dbReference type="HAMAP" id="MF_00055">
    <property type="entry name" value="MEMO1"/>
    <property type="match status" value="1"/>
</dbReference>
<organism evidence="3 4">
    <name type="scientific">Thermovibrio guaymasensis</name>
    <dbReference type="NCBI Taxonomy" id="240167"/>
    <lineage>
        <taxon>Bacteria</taxon>
        <taxon>Pseudomonadati</taxon>
        <taxon>Aquificota</taxon>
        <taxon>Aquificia</taxon>
        <taxon>Desulfurobacteriales</taxon>
        <taxon>Desulfurobacteriaceae</taxon>
        <taxon>Thermovibrio</taxon>
    </lineage>
</organism>
<dbReference type="PANTHER" id="PTHR11060:SF0">
    <property type="entry name" value="PROTEIN MEMO1"/>
    <property type="match status" value="1"/>
</dbReference>
<reference evidence="3 4" key="1">
    <citation type="submission" date="2018-10" db="EMBL/GenBank/DDBJ databases">
        <title>Genomic Encyclopedia of Type Strains, Phase IV (KMG-IV): sequencing the most valuable type-strain genomes for metagenomic binning, comparative biology and taxonomic classification.</title>
        <authorList>
            <person name="Goeker M."/>
        </authorList>
    </citation>
    <scope>NUCLEOTIDE SEQUENCE [LARGE SCALE GENOMIC DNA]</scope>
    <source>
        <strain evidence="3 4">DSM 15521</strain>
    </source>
</reference>
<evidence type="ECO:0000313" key="3">
    <source>
        <dbReference type="EMBL" id="RKQ63224.1"/>
    </source>
</evidence>
<evidence type="ECO:0000256" key="1">
    <source>
        <dbReference type="ARBA" id="ARBA00006315"/>
    </source>
</evidence>
<keyword evidence="4" id="KW-1185">Reference proteome</keyword>
<dbReference type="AlphaFoldDB" id="A0A420W7E8"/>
<dbReference type="Proteomes" id="UP000280881">
    <property type="component" value="Unassembled WGS sequence"/>
</dbReference>
<gene>
    <name evidence="3" type="ORF">C7457_0087</name>
</gene>
<dbReference type="InterPro" id="IPR002737">
    <property type="entry name" value="MEMO1_fam"/>
</dbReference>
<dbReference type="Gene3D" id="3.40.830.10">
    <property type="entry name" value="LigB-like"/>
    <property type="match status" value="1"/>
</dbReference>